<evidence type="ECO:0000256" key="2">
    <source>
        <dbReference type="ARBA" id="ARBA00022448"/>
    </source>
</evidence>
<evidence type="ECO:0000256" key="4">
    <source>
        <dbReference type="ARBA" id="ARBA00022989"/>
    </source>
</evidence>
<feature type="transmembrane region" description="Helical" evidence="6">
    <location>
        <begin position="90"/>
        <end position="110"/>
    </location>
</feature>
<dbReference type="InterPro" id="IPR026355">
    <property type="entry name" value="Oxa/Form_antiport"/>
</dbReference>
<keyword evidence="4 6" id="KW-1133">Transmembrane helix</keyword>
<feature type="transmembrane region" description="Helical" evidence="6">
    <location>
        <begin position="116"/>
        <end position="139"/>
    </location>
</feature>
<evidence type="ECO:0000256" key="6">
    <source>
        <dbReference type="SAM" id="Phobius"/>
    </source>
</evidence>
<evidence type="ECO:0000256" key="5">
    <source>
        <dbReference type="ARBA" id="ARBA00023136"/>
    </source>
</evidence>
<feature type="transmembrane region" description="Helical" evidence="6">
    <location>
        <begin position="23"/>
        <end position="43"/>
    </location>
</feature>
<evidence type="ECO:0000256" key="3">
    <source>
        <dbReference type="ARBA" id="ARBA00022692"/>
    </source>
</evidence>
<feature type="transmembrane region" description="Helical" evidence="6">
    <location>
        <begin position="308"/>
        <end position="325"/>
    </location>
</feature>
<dbReference type="InterPro" id="IPR052983">
    <property type="entry name" value="MFS_Riboflavin_Transporter"/>
</dbReference>
<protein>
    <submittedName>
        <fullName evidence="8">Oxalate/formate MFS antiporter</fullName>
    </submittedName>
</protein>
<dbReference type="SUPFAM" id="SSF103473">
    <property type="entry name" value="MFS general substrate transporter"/>
    <property type="match status" value="1"/>
</dbReference>
<feature type="transmembrane region" description="Helical" evidence="6">
    <location>
        <begin position="148"/>
        <end position="168"/>
    </location>
</feature>
<feature type="transmembrane region" description="Helical" evidence="6">
    <location>
        <begin position="266"/>
        <end position="287"/>
    </location>
</feature>
<feature type="transmembrane region" description="Helical" evidence="6">
    <location>
        <begin position="180"/>
        <end position="199"/>
    </location>
</feature>
<comment type="subcellular location">
    <subcellularLocation>
        <location evidence="1">Membrane</location>
        <topology evidence="1">Multi-pass membrane protein</topology>
    </subcellularLocation>
</comment>
<dbReference type="InterPro" id="IPR011701">
    <property type="entry name" value="MFS"/>
</dbReference>
<feature type="domain" description="Major facilitator superfamily (MFS) profile" evidence="7">
    <location>
        <begin position="236"/>
        <end position="433"/>
    </location>
</feature>
<keyword evidence="2" id="KW-0813">Transport</keyword>
<sequence length="433" mass="46465">MTTRLPDAPLAPPTVALPARTRWIQLLLGLVCMAAISSPQYVWTLMTRPLAAKLGLPLPALQVTFSLLIILQTFFSPFQGALIERFGPRVLISIGTVMSGLSWVLASYASSATLLYLTYGGIGGLGTGIVYVGVVGLMVRWFPDKRGFAAGLVAAGYGMGAILTTFPIHASLETRGLDGTLWLFGIIFAVVGLAAAQGLRTPPAHVRSLGEGAGSVARDASGARQYRPGEMLKTPLFWLMFVMMTMMSTSGLMVTSQMATFAHDFGVANVVVFGLVALPLALTIDRLTNGLTRPFFGLISDRFGRETTMFFAFALEGVAMALWLATRDNAVLFVLLSGVVFFGWGEIFSLFPSTLTDTFGTRYATANYGWLYISQGIGSIFGGPLAALMHQHTGSWNPVFGTAITLDICTALLAILVLRPRRRRFLAAARQAG</sequence>
<feature type="transmembrane region" description="Helical" evidence="6">
    <location>
        <begin position="331"/>
        <end position="351"/>
    </location>
</feature>
<proteinExistence type="predicted"/>
<evidence type="ECO:0000256" key="1">
    <source>
        <dbReference type="ARBA" id="ARBA00004141"/>
    </source>
</evidence>
<feature type="transmembrane region" description="Helical" evidence="6">
    <location>
        <begin position="63"/>
        <end position="83"/>
    </location>
</feature>
<dbReference type="PANTHER" id="PTHR43385">
    <property type="entry name" value="RIBOFLAVIN TRANSPORTER RIBJ"/>
    <property type="match status" value="1"/>
</dbReference>
<name>A0ABT3ZLB4_9BURK</name>
<dbReference type="InterPro" id="IPR036259">
    <property type="entry name" value="MFS_trans_sf"/>
</dbReference>
<comment type="caution">
    <text evidence="8">The sequence shown here is derived from an EMBL/GenBank/DDBJ whole genome shotgun (WGS) entry which is preliminary data.</text>
</comment>
<dbReference type="InterPro" id="IPR020846">
    <property type="entry name" value="MFS_dom"/>
</dbReference>
<dbReference type="Pfam" id="PF07690">
    <property type="entry name" value="MFS_1"/>
    <property type="match status" value="2"/>
</dbReference>
<evidence type="ECO:0000259" key="7">
    <source>
        <dbReference type="PROSITE" id="PS50850"/>
    </source>
</evidence>
<evidence type="ECO:0000313" key="9">
    <source>
        <dbReference type="Proteomes" id="UP001082899"/>
    </source>
</evidence>
<keyword evidence="5 6" id="KW-0472">Membrane</keyword>
<feature type="transmembrane region" description="Helical" evidence="6">
    <location>
        <begin position="236"/>
        <end position="254"/>
    </location>
</feature>
<dbReference type="NCBIfam" id="TIGR04259">
    <property type="entry name" value="oxa_formateAnti"/>
    <property type="match status" value="1"/>
</dbReference>
<keyword evidence="3 6" id="KW-0812">Transmembrane</keyword>
<dbReference type="Gene3D" id="1.20.1250.20">
    <property type="entry name" value="MFS general substrate transporter like domains"/>
    <property type="match status" value="2"/>
</dbReference>
<dbReference type="PROSITE" id="PS50850">
    <property type="entry name" value="MFS"/>
    <property type="match status" value="1"/>
</dbReference>
<accession>A0ABT3ZLB4</accession>
<dbReference type="Proteomes" id="UP001082899">
    <property type="component" value="Unassembled WGS sequence"/>
</dbReference>
<feature type="transmembrane region" description="Helical" evidence="6">
    <location>
        <begin position="363"/>
        <end position="387"/>
    </location>
</feature>
<reference evidence="8" key="1">
    <citation type="submission" date="2022-11" db="EMBL/GenBank/DDBJ databases">
        <title>Robbsia betulipollinis sp. nov., isolated from pollen of birch (Betula pendula).</title>
        <authorList>
            <person name="Shi H."/>
            <person name="Ambika Manirajan B."/>
            <person name="Ratering S."/>
            <person name="Geissler-Plaum R."/>
            <person name="Schnell S."/>
        </authorList>
    </citation>
    <scope>NUCLEOTIDE SEQUENCE</scope>
    <source>
        <strain evidence="8">Bb-Pol-6</strain>
    </source>
</reference>
<organism evidence="8 9">
    <name type="scientific">Robbsia betulipollinis</name>
    <dbReference type="NCBI Taxonomy" id="2981849"/>
    <lineage>
        <taxon>Bacteria</taxon>
        <taxon>Pseudomonadati</taxon>
        <taxon>Pseudomonadota</taxon>
        <taxon>Betaproteobacteria</taxon>
        <taxon>Burkholderiales</taxon>
        <taxon>Burkholderiaceae</taxon>
        <taxon>Robbsia</taxon>
    </lineage>
</organism>
<dbReference type="RefSeq" id="WP_267847055.1">
    <property type="nucleotide sequence ID" value="NZ_JAPMXC010000001.1"/>
</dbReference>
<keyword evidence="9" id="KW-1185">Reference proteome</keyword>
<dbReference type="CDD" id="cd17353">
    <property type="entry name" value="MFS_OFA_like"/>
    <property type="match status" value="1"/>
</dbReference>
<dbReference type="PANTHER" id="PTHR43385:SF1">
    <property type="entry name" value="RIBOFLAVIN TRANSPORTER RIBJ"/>
    <property type="match status" value="1"/>
</dbReference>
<dbReference type="EMBL" id="JAPMXC010000001">
    <property type="protein sequence ID" value="MCY0387301.1"/>
    <property type="molecule type" value="Genomic_DNA"/>
</dbReference>
<gene>
    <name evidence="8" type="primary">oxlT</name>
    <name evidence="8" type="ORF">OVY01_08650</name>
</gene>
<feature type="transmembrane region" description="Helical" evidence="6">
    <location>
        <begin position="399"/>
        <end position="418"/>
    </location>
</feature>
<evidence type="ECO:0000313" key="8">
    <source>
        <dbReference type="EMBL" id="MCY0387301.1"/>
    </source>
</evidence>